<dbReference type="InterPro" id="IPR002347">
    <property type="entry name" value="SDR_fam"/>
</dbReference>
<evidence type="ECO:0008006" key="4">
    <source>
        <dbReference type="Google" id="ProtNLM"/>
    </source>
</evidence>
<keyword evidence="1" id="KW-0560">Oxidoreductase</keyword>
<accession>A0AA38PC97</accession>
<sequence>MAGLPVAIFVGGTSGIGRGMAEAFAHHTNGNAHIIIIGRNKAAADEIIRSFPQPTPDPSSSKSHVPIHEFISADCSLISNIHEIAETLLCRLQKIDYLVLTAGVSLLAMRKETKENLDEKMVLSYYSRWTFIHDLLPLLRKSDIRGGARVYSVLSAGRGDVGSIDLHDLDLKKRYTIARCRSCVSTYTDLMMQKLAKEEPQIGFSHAFPGLVSSPMITSSRWWSPLIYYTFYPFFAFFAQTPEVCRVPTSVFPS</sequence>
<dbReference type="PANTHER" id="PTHR47534">
    <property type="entry name" value="YALI0E05731P"/>
    <property type="match status" value="1"/>
</dbReference>
<evidence type="ECO:0000313" key="2">
    <source>
        <dbReference type="EMBL" id="KAJ3840259.1"/>
    </source>
</evidence>
<dbReference type="AlphaFoldDB" id="A0AA38PC97"/>
<dbReference type="SUPFAM" id="SSF51735">
    <property type="entry name" value="NAD(P)-binding Rossmann-fold domains"/>
    <property type="match status" value="1"/>
</dbReference>
<name>A0AA38PC97_9AGAR</name>
<dbReference type="Proteomes" id="UP001163846">
    <property type="component" value="Unassembled WGS sequence"/>
</dbReference>
<keyword evidence="3" id="KW-1185">Reference proteome</keyword>
<reference evidence="2" key="1">
    <citation type="submission" date="2022-08" db="EMBL/GenBank/DDBJ databases">
        <authorList>
            <consortium name="DOE Joint Genome Institute"/>
            <person name="Min B."/>
            <person name="Riley R."/>
            <person name="Sierra-Patev S."/>
            <person name="Naranjo-Ortiz M."/>
            <person name="Looney B."/>
            <person name="Konkel Z."/>
            <person name="Slot J.C."/>
            <person name="Sakamoto Y."/>
            <person name="Steenwyk J.L."/>
            <person name="Rokas A."/>
            <person name="Carro J."/>
            <person name="Camarero S."/>
            <person name="Ferreira P."/>
            <person name="Molpeceres G."/>
            <person name="Ruiz-Duenas F.J."/>
            <person name="Serrano A."/>
            <person name="Henrissat B."/>
            <person name="Drula E."/>
            <person name="Hughes K.W."/>
            <person name="Mata J.L."/>
            <person name="Ishikawa N.K."/>
            <person name="Vargas-Isla R."/>
            <person name="Ushijima S."/>
            <person name="Smith C.A."/>
            <person name="Ahrendt S."/>
            <person name="Andreopoulos W."/>
            <person name="He G."/>
            <person name="Labutti K."/>
            <person name="Lipzen A."/>
            <person name="Ng V."/>
            <person name="Sandor L."/>
            <person name="Barry K."/>
            <person name="Martinez A.T."/>
            <person name="Xiao Y."/>
            <person name="Gibbons J.G."/>
            <person name="Terashima K."/>
            <person name="Hibbett D.S."/>
            <person name="Grigoriev I.V."/>
        </authorList>
    </citation>
    <scope>NUCLEOTIDE SEQUENCE</scope>
    <source>
        <strain evidence="2">TFB9207</strain>
    </source>
</reference>
<evidence type="ECO:0000313" key="3">
    <source>
        <dbReference type="Proteomes" id="UP001163846"/>
    </source>
</evidence>
<dbReference type="Gene3D" id="3.40.50.720">
    <property type="entry name" value="NAD(P)-binding Rossmann-like Domain"/>
    <property type="match status" value="1"/>
</dbReference>
<comment type="caution">
    <text evidence="2">The sequence shown here is derived from an EMBL/GenBank/DDBJ whole genome shotgun (WGS) entry which is preliminary data.</text>
</comment>
<dbReference type="InterPro" id="IPR052228">
    <property type="entry name" value="Sec_Metab_Biosynth_Oxidored"/>
</dbReference>
<protein>
    <recommendedName>
        <fullName evidence="4">NAD(P)-binding protein</fullName>
    </recommendedName>
</protein>
<dbReference type="EMBL" id="MU806087">
    <property type="protein sequence ID" value="KAJ3840259.1"/>
    <property type="molecule type" value="Genomic_DNA"/>
</dbReference>
<organism evidence="2 3">
    <name type="scientific">Lentinula raphanica</name>
    <dbReference type="NCBI Taxonomy" id="153919"/>
    <lineage>
        <taxon>Eukaryota</taxon>
        <taxon>Fungi</taxon>
        <taxon>Dikarya</taxon>
        <taxon>Basidiomycota</taxon>
        <taxon>Agaricomycotina</taxon>
        <taxon>Agaricomycetes</taxon>
        <taxon>Agaricomycetidae</taxon>
        <taxon>Agaricales</taxon>
        <taxon>Marasmiineae</taxon>
        <taxon>Omphalotaceae</taxon>
        <taxon>Lentinula</taxon>
    </lineage>
</organism>
<evidence type="ECO:0000256" key="1">
    <source>
        <dbReference type="ARBA" id="ARBA00023002"/>
    </source>
</evidence>
<proteinExistence type="predicted"/>
<dbReference type="Pfam" id="PF00106">
    <property type="entry name" value="adh_short"/>
    <property type="match status" value="1"/>
</dbReference>
<dbReference type="GO" id="GO:0016491">
    <property type="term" value="F:oxidoreductase activity"/>
    <property type="evidence" value="ECO:0007669"/>
    <property type="project" value="UniProtKB-KW"/>
</dbReference>
<dbReference type="InterPro" id="IPR036291">
    <property type="entry name" value="NAD(P)-bd_dom_sf"/>
</dbReference>
<gene>
    <name evidence="2" type="ORF">F5878DRAFT_534009</name>
</gene>
<dbReference type="PANTHER" id="PTHR47534:SF3">
    <property type="entry name" value="ALCOHOL DEHYDROGENASE-LIKE C-TERMINAL DOMAIN-CONTAINING PROTEIN"/>
    <property type="match status" value="1"/>
</dbReference>
<dbReference type="PRINTS" id="PR00081">
    <property type="entry name" value="GDHRDH"/>
</dbReference>